<keyword evidence="1" id="KW-1133">Transmembrane helix</keyword>
<name>A0A5B7DN99_PORTR</name>
<comment type="caution">
    <text evidence="2">The sequence shown here is derived from an EMBL/GenBank/DDBJ whole genome shotgun (WGS) entry which is preliminary data.</text>
</comment>
<evidence type="ECO:0000256" key="1">
    <source>
        <dbReference type="SAM" id="Phobius"/>
    </source>
</evidence>
<organism evidence="2 3">
    <name type="scientific">Portunus trituberculatus</name>
    <name type="common">Swimming crab</name>
    <name type="synonym">Neptunus trituberculatus</name>
    <dbReference type="NCBI Taxonomy" id="210409"/>
    <lineage>
        <taxon>Eukaryota</taxon>
        <taxon>Metazoa</taxon>
        <taxon>Ecdysozoa</taxon>
        <taxon>Arthropoda</taxon>
        <taxon>Crustacea</taxon>
        <taxon>Multicrustacea</taxon>
        <taxon>Malacostraca</taxon>
        <taxon>Eumalacostraca</taxon>
        <taxon>Eucarida</taxon>
        <taxon>Decapoda</taxon>
        <taxon>Pleocyemata</taxon>
        <taxon>Brachyura</taxon>
        <taxon>Eubrachyura</taxon>
        <taxon>Portunoidea</taxon>
        <taxon>Portunidae</taxon>
        <taxon>Portuninae</taxon>
        <taxon>Portunus</taxon>
    </lineage>
</organism>
<keyword evidence="1" id="KW-0472">Membrane</keyword>
<feature type="transmembrane region" description="Helical" evidence="1">
    <location>
        <begin position="46"/>
        <end position="72"/>
    </location>
</feature>
<sequence length="194" mass="20017">MGVADGLWTVRDRMQVDVSDVQDCDWDTLGMLEVGRMGGAASKNAAAVAAAAAAAAVAVAAAVVVLAAAVAVDTPFSLLVDGSPQEEVSVSDMEDDEAEQEEEEDEEVLAVVVVVVEVVAAAVMVVVGSSTCTPDCCCIFRFMAACLACSSCSQSSLLFAGEDRTLSSIFEPLPSLLSIICCRFCCSCASRLEG</sequence>
<keyword evidence="3" id="KW-1185">Reference proteome</keyword>
<reference evidence="2 3" key="1">
    <citation type="submission" date="2019-05" db="EMBL/GenBank/DDBJ databases">
        <title>Another draft genome of Portunus trituberculatus and its Hox gene families provides insights of decapod evolution.</title>
        <authorList>
            <person name="Jeong J.-H."/>
            <person name="Song I."/>
            <person name="Kim S."/>
            <person name="Choi T."/>
            <person name="Kim D."/>
            <person name="Ryu S."/>
            <person name="Kim W."/>
        </authorList>
    </citation>
    <scope>NUCLEOTIDE SEQUENCE [LARGE SCALE GENOMIC DNA]</scope>
    <source>
        <tissue evidence="2">Muscle</tissue>
    </source>
</reference>
<keyword evidence="1" id="KW-0812">Transmembrane</keyword>
<evidence type="ECO:0000313" key="2">
    <source>
        <dbReference type="EMBL" id="MPC23101.1"/>
    </source>
</evidence>
<evidence type="ECO:0000313" key="3">
    <source>
        <dbReference type="Proteomes" id="UP000324222"/>
    </source>
</evidence>
<proteinExistence type="predicted"/>
<gene>
    <name evidence="2" type="ORF">E2C01_016139</name>
</gene>
<accession>A0A5B7DN99</accession>
<feature type="transmembrane region" description="Helical" evidence="1">
    <location>
        <begin position="108"/>
        <end position="127"/>
    </location>
</feature>
<protein>
    <submittedName>
        <fullName evidence="2">Uncharacterized protein</fullName>
    </submittedName>
</protein>
<dbReference type="Proteomes" id="UP000324222">
    <property type="component" value="Unassembled WGS sequence"/>
</dbReference>
<dbReference type="AlphaFoldDB" id="A0A5B7DN99"/>
<dbReference type="EMBL" id="VSRR010001166">
    <property type="protein sequence ID" value="MPC23101.1"/>
    <property type="molecule type" value="Genomic_DNA"/>
</dbReference>